<dbReference type="InterPro" id="IPR016562">
    <property type="entry name" value="Proteasome_assmbl_chp_2_euk"/>
</dbReference>
<evidence type="ECO:0000256" key="2">
    <source>
        <dbReference type="ARBA" id="ARBA00023186"/>
    </source>
</evidence>
<comment type="similarity">
    <text evidence="3">Belongs to the PSMG2 family.</text>
</comment>
<comment type="caution">
    <text evidence="4">The sequence shown here is derived from an EMBL/GenBank/DDBJ whole genome shotgun (WGS) entry which is preliminary data.</text>
</comment>
<dbReference type="GO" id="GO:0005829">
    <property type="term" value="C:cytosol"/>
    <property type="evidence" value="ECO:0007669"/>
    <property type="project" value="TreeGrafter"/>
</dbReference>
<dbReference type="AlphaFoldDB" id="A0A9P6X867"/>
<evidence type="ECO:0000256" key="3">
    <source>
        <dbReference type="ARBA" id="ARBA00025745"/>
    </source>
</evidence>
<keyword evidence="2" id="KW-0143">Chaperone</keyword>
<dbReference type="InterPro" id="IPR019151">
    <property type="entry name" value="Proteasome_assmbl_chaperone_2"/>
</dbReference>
<evidence type="ECO:0000313" key="4">
    <source>
        <dbReference type="EMBL" id="KAG1307132.1"/>
    </source>
</evidence>
<dbReference type="Proteomes" id="UP000716291">
    <property type="component" value="Unassembled WGS sequence"/>
</dbReference>
<evidence type="ECO:0000256" key="1">
    <source>
        <dbReference type="ARBA" id="ARBA00019186"/>
    </source>
</evidence>
<accession>A0A9P6X867</accession>
<dbReference type="OrthoDB" id="10260712at2759"/>
<dbReference type="EMBL" id="JAANQT010001001">
    <property type="protein sequence ID" value="KAG1307132.1"/>
    <property type="molecule type" value="Genomic_DNA"/>
</dbReference>
<dbReference type="GO" id="GO:0005634">
    <property type="term" value="C:nucleus"/>
    <property type="evidence" value="ECO:0007669"/>
    <property type="project" value="TreeGrafter"/>
</dbReference>
<dbReference type="PANTHER" id="PTHR12970:SF1">
    <property type="entry name" value="PROTEASOME ASSEMBLY CHAPERONE 2"/>
    <property type="match status" value="1"/>
</dbReference>
<protein>
    <recommendedName>
        <fullName evidence="1">Proteasome assembly chaperone 2</fullName>
    </recommendedName>
</protein>
<reference evidence="4" key="1">
    <citation type="journal article" date="2020" name="Microb. Genom.">
        <title>Genetic diversity of clinical and environmental Mucorales isolates obtained from an investigation of mucormycosis cases among solid organ transplant recipients.</title>
        <authorList>
            <person name="Nguyen M.H."/>
            <person name="Kaul D."/>
            <person name="Muto C."/>
            <person name="Cheng S.J."/>
            <person name="Richter R.A."/>
            <person name="Bruno V.M."/>
            <person name="Liu G."/>
            <person name="Beyhan S."/>
            <person name="Sundermann A.J."/>
            <person name="Mounaud S."/>
            <person name="Pasculle A.W."/>
            <person name="Nierman W.C."/>
            <person name="Driscoll E."/>
            <person name="Cumbie R."/>
            <person name="Clancy C.J."/>
            <person name="Dupont C.L."/>
        </authorList>
    </citation>
    <scope>NUCLEOTIDE SEQUENCE</scope>
    <source>
        <strain evidence="4">GL11</strain>
    </source>
</reference>
<dbReference type="GO" id="GO:0043248">
    <property type="term" value="P:proteasome assembly"/>
    <property type="evidence" value="ECO:0007669"/>
    <property type="project" value="TreeGrafter"/>
</dbReference>
<evidence type="ECO:0000313" key="5">
    <source>
        <dbReference type="Proteomes" id="UP000716291"/>
    </source>
</evidence>
<dbReference type="PANTHER" id="PTHR12970">
    <property type="entry name" value="PROTEASOME ASSEMBLY CHAPERONE 2"/>
    <property type="match status" value="1"/>
</dbReference>
<keyword evidence="5" id="KW-1185">Reference proteome</keyword>
<dbReference type="Gene3D" id="3.40.50.10900">
    <property type="entry name" value="PAC-like subunit"/>
    <property type="match status" value="1"/>
</dbReference>
<dbReference type="Pfam" id="PF09754">
    <property type="entry name" value="PAC2"/>
    <property type="match status" value="1"/>
</dbReference>
<proteinExistence type="inferred from homology"/>
<organism evidence="4 5">
    <name type="scientific">Rhizopus oryzae</name>
    <name type="common">Mucormycosis agent</name>
    <name type="synonym">Rhizopus arrhizus var. delemar</name>
    <dbReference type="NCBI Taxonomy" id="64495"/>
    <lineage>
        <taxon>Eukaryota</taxon>
        <taxon>Fungi</taxon>
        <taxon>Fungi incertae sedis</taxon>
        <taxon>Mucoromycota</taxon>
        <taxon>Mucoromycotina</taxon>
        <taxon>Mucoromycetes</taxon>
        <taxon>Mucorales</taxon>
        <taxon>Mucorineae</taxon>
        <taxon>Rhizopodaceae</taxon>
        <taxon>Rhizopus</taxon>
    </lineage>
</organism>
<dbReference type="InterPro" id="IPR038389">
    <property type="entry name" value="PSMG2_sf"/>
</dbReference>
<gene>
    <name evidence="4" type="ORF">G6F64_007058</name>
</gene>
<name>A0A9P6X867_RHIOR</name>
<sequence>MTLFVPVPNYNADQLKGSILILPMVSIGNVPQLTADLFIHTFSLDRVGFLDTDTVTPVSSLREDTQLGATVPIEVYQSRDRQWTCIQQRSPTIKGKRKSYVDALVQFASHFDRVVLLTSMDASSRLDSQINSVPFRVLGQDVARSIELGVPQLEQTEERLYLPGSGLTRHVYEKLQDKATLFIMFALEGDNVQDSIEFVDTT</sequence>